<dbReference type="Pfam" id="PF02654">
    <property type="entry name" value="CobS"/>
    <property type="match status" value="1"/>
</dbReference>
<dbReference type="GO" id="GO:0005886">
    <property type="term" value="C:plasma membrane"/>
    <property type="evidence" value="ECO:0007669"/>
    <property type="project" value="UniProtKB-SubCell"/>
</dbReference>
<evidence type="ECO:0000256" key="6">
    <source>
        <dbReference type="ARBA" id="ARBA00015850"/>
    </source>
</evidence>
<evidence type="ECO:0000256" key="10">
    <source>
        <dbReference type="ARBA" id="ARBA00022692"/>
    </source>
</evidence>
<keyword evidence="10 19" id="KW-0812">Transmembrane</keyword>
<comment type="cofactor">
    <cofactor evidence="1 19">
        <name>Mg(2+)</name>
        <dbReference type="ChEBI" id="CHEBI:18420"/>
    </cofactor>
</comment>
<proteinExistence type="inferred from homology"/>
<feature type="transmembrane region" description="Helical" evidence="19">
    <location>
        <begin position="64"/>
        <end position="81"/>
    </location>
</feature>
<feature type="transmembrane region" description="Helical" evidence="19">
    <location>
        <begin position="207"/>
        <end position="226"/>
    </location>
</feature>
<keyword evidence="21" id="KW-1185">Reference proteome</keyword>
<keyword evidence="11 19" id="KW-0460">Magnesium</keyword>
<comment type="catalytic activity">
    <reaction evidence="18 19">
        <text>alpha-ribazole 5'-phosphate + adenosylcob(III)inamide-GDP = adenosylcob(III)alamin 5'-phosphate + GMP + H(+)</text>
        <dbReference type="Rhea" id="RHEA:23560"/>
        <dbReference type="ChEBI" id="CHEBI:15378"/>
        <dbReference type="ChEBI" id="CHEBI:57918"/>
        <dbReference type="ChEBI" id="CHEBI:58115"/>
        <dbReference type="ChEBI" id="CHEBI:60487"/>
        <dbReference type="ChEBI" id="CHEBI:60493"/>
        <dbReference type="EC" id="2.7.8.26"/>
    </reaction>
</comment>
<evidence type="ECO:0000256" key="3">
    <source>
        <dbReference type="ARBA" id="ARBA00004663"/>
    </source>
</evidence>
<comment type="caution">
    <text evidence="20">The sequence shown here is derived from an EMBL/GenBank/DDBJ whole genome shotgun (WGS) entry which is preliminary data.</text>
</comment>
<dbReference type="InterPro" id="IPR003805">
    <property type="entry name" value="CobS"/>
</dbReference>
<protein>
    <recommendedName>
        <fullName evidence="6 19">Adenosylcobinamide-GDP ribazoletransferase</fullName>
        <ecNumber evidence="5 19">2.7.8.26</ecNumber>
    </recommendedName>
    <alternativeName>
        <fullName evidence="16 19">Cobalamin synthase</fullName>
    </alternativeName>
    <alternativeName>
        <fullName evidence="15 19">Cobalamin-5'-phosphate synthase</fullName>
    </alternativeName>
</protein>
<dbReference type="AlphaFoldDB" id="A0A366FIR0"/>
<evidence type="ECO:0000256" key="17">
    <source>
        <dbReference type="ARBA" id="ARBA00048623"/>
    </source>
</evidence>
<evidence type="ECO:0000256" key="4">
    <source>
        <dbReference type="ARBA" id="ARBA00010561"/>
    </source>
</evidence>
<keyword evidence="8 19" id="KW-0169">Cobalamin biosynthesis</keyword>
<comment type="catalytic activity">
    <reaction evidence="17 19">
        <text>alpha-ribazole + adenosylcob(III)inamide-GDP = adenosylcob(III)alamin + GMP + H(+)</text>
        <dbReference type="Rhea" id="RHEA:16049"/>
        <dbReference type="ChEBI" id="CHEBI:10329"/>
        <dbReference type="ChEBI" id="CHEBI:15378"/>
        <dbReference type="ChEBI" id="CHEBI:18408"/>
        <dbReference type="ChEBI" id="CHEBI:58115"/>
        <dbReference type="ChEBI" id="CHEBI:60487"/>
        <dbReference type="EC" id="2.7.8.26"/>
    </reaction>
</comment>
<feature type="transmembrane region" description="Helical" evidence="19">
    <location>
        <begin position="111"/>
        <end position="135"/>
    </location>
</feature>
<dbReference type="PANTHER" id="PTHR34148:SF1">
    <property type="entry name" value="ADENOSYLCOBINAMIDE-GDP RIBAZOLETRANSFERASE"/>
    <property type="match status" value="1"/>
</dbReference>
<keyword evidence="7 19" id="KW-1003">Cell membrane</keyword>
<evidence type="ECO:0000256" key="2">
    <source>
        <dbReference type="ARBA" id="ARBA00004651"/>
    </source>
</evidence>
<dbReference type="EC" id="2.7.8.26" evidence="5 19"/>
<organism evidence="20 21">
    <name type="scientific">Roseiarcus fermentans</name>
    <dbReference type="NCBI Taxonomy" id="1473586"/>
    <lineage>
        <taxon>Bacteria</taxon>
        <taxon>Pseudomonadati</taxon>
        <taxon>Pseudomonadota</taxon>
        <taxon>Alphaproteobacteria</taxon>
        <taxon>Hyphomicrobiales</taxon>
        <taxon>Roseiarcaceae</taxon>
        <taxon>Roseiarcus</taxon>
    </lineage>
</organism>
<keyword evidence="12 19" id="KW-1133">Transmembrane helix</keyword>
<evidence type="ECO:0000256" key="1">
    <source>
        <dbReference type="ARBA" id="ARBA00001946"/>
    </source>
</evidence>
<dbReference type="NCBIfam" id="TIGR00317">
    <property type="entry name" value="cobS"/>
    <property type="match status" value="1"/>
</dbReference>
<evidence type="ECO:0000256" key="16">
    <source>
        <dbReference type="ARBA" id="ARBA00032853"/>
    </source>
</evidence>
<dbReference type="Proteomes" id="UP000253529">
    <property type="component" value="Unassembled WGS sequence"/>
</dbReference>
<comment type="function">
    <text evidence="14 19">Joins adenosylcobinamide-GDP and alpha-ribazole to generate adenosylcobalamin (Ado-cobalamin). Also synthesizes adenosylcobalamin 5'-phosphate from adenosylcobinamide-GDP and alpha-ribazole 5'-phosphate.</text>
</comment>
<reference evidence="20 21" key="1">
    <citation type="submission" date="2018-06" db="EMBL/GenBank/DDBJ databases">
        <title>Genomic Encyclopedia of Type Strains, Phase IV (KMG-IV): sequencing the most valuable type-strain genomes for metagenomic binning, comparative biology and taxonomic classification.</title>
        <authorList>
            <person name="Goeker M."/>
        </authorList>
    </citation>
    <scope>NUCLEOTIDE SEQUENCE [LARGE SCALE GENOMIC DNA]</scope>
    <source>
        <strain evidence="20 21">DSM 24875</strain>
    </source>
</reference>
<evidence type="ECO:0000256" key="19">
    <source>
        <dbReference type="HAMAP-Rule" id="MF_00719"/>
    </source>
</evidence>
<keyword evidence="13 19" id="KW-0472">Membrane</keyword>
<feature type="transmembrane region" description="Helical" evidence="19">
    <location>
        <begin position="34"/>
        <end position="58"/>
    </location>
</feature>
<keyword evidence="9 19" id="KW-0808">Transferase</keyword>
<evidence type="ECO:0000313" key="20">
    <source>
        <dbReference type="EMBL" id="RBP13870.1"/>
    </source>
</evidence>
<evidence type="ECO:0000256" key="7">
    <source>
        <dbReference type="ARBA" id="ARBA00022475"/>
    </source>
</evidence>
<gene>
    <name evidence="19" type="primary">cobS</name>
    <name evidence="20" type="ORF">DFR50_111132</name>
</gene>
<dbReference type="EMBL" id="QNRK01000011">
    <property type="protein sequence ID" value="RBP13870.1"/>
    <property type="molecule type" value="Genomic_DNA"/>
</dbReference>
<evidence type="ECO:0000256" key="8">
    <source>
        <dbReference type="ARBA" id="ARBA00022573"/>
    </source>
</evidence>
<accession>A0A366FIR0</accession>
<evidence type="ECO:0000256" key="13">
    <source>
        <dbReference type="ARBA" id="ARBA00023136"/>
    </source>
</evidence>
<comment type="pathway">
    <text evidence="3 19">Cofactor biosynthesis; adenosylcobalamin biosynthesis; adenosylcobalamin from cob(II)yrinate a,c-diamide: step 7/7.</text>
</comment>
<name>A0A366FIR0_9HYPH</name>
<dbReference type="PANTHER" id="PTHR34148">
    <property type="entry name" value="ADENOSYLCOBINAMIDE-GDP RIBAZOLETRANSFERASE"/>
    <property type="match status" value="1"/>
</dbReference>
<evidence type="ECO:0000256" key="11">
    <source>
        <dbReference type="ARBA" id="ARBA00022842"/>
    </source>
</evidence>
<dbReference type="GO" id="GO:0009236">
    <property type="term" value="P:cobalamin biosynthetic process"/>
    <property type="evidence" value="ECO:0007669"/>
    <property type="project" value="UniProtKB-UniRule"/>
</dbReference>
<feature type="transmembrane region" description="Helical" evidence="19">
    <location>
        <begin position="178"/>
        <end position="201"/>
    </location>
</feature>
<evidence type="ECO:0000313" key="21">
    <source>
        <dbReference type="Proteomes" id="UP000253529"/>
    </source>
</evidence>
<comment type="similarity">
    <text evidence="4 19">Belongs to the CobS family.</text>
</comment>
<comment type="subcellular location">
    <subcellularLocation>
        <location evidence="2 19">Cell membrane</location>
        <topology evidence="2 19">Multi-pass membrane protein</topology>
    </subcellularLocation>
</comment>
<sequence length="260" mass="24713">MSGVAARAEDVVDALRFFTRLPLPASRGFDFARIAWAAPVAGAAVGLIGAVALAAAAALGLPPFVAAALAIAAMVGVTGALHEDGLADVADGFGGGATRERKLAIMRDSRIGSFGAAALMLSLMLRAGALSAALAHGVWGAAAALVLAAAVSRAGALAPLATLAPARPDGAGAAAAKGLAPPGFAACCGVAAAIALGLGLAALGLGLALAALVAAALGAAAMTALAQRQIGGQTGDVAGAAQQAAEIAAWCGLLIGWSDA</sequence>
<evidence type="ECO:0000256" key="9">
    <source>
        <dbReference type="ARBA" id="ARBA00022679"/>
    </source>
</evidence>
<evidence type="ECO:0000256" key="12">
    <source>
        <dbReference type="ARBA" id="ARBA00022989"/>
    </source>
</evidence>
<evidence type="ECO:0000256" key="15">
    <source>
        <dbReference type="ARBA" id="ARBA00032605"/>
    </source>
</evidence>
<evidence type="ECO:0000256" key="18">
    <source>
        <dbReference type="ARBA" id="ARBA00049504"/>
    </source>
</evidence>
<feature type="transmembrane region" description="Helical" evidence="19">
    <location>
        <begin position="141"/>
        <end position="166"/>
    </location>
</feature>
<dbReference type="HAMAP" id="MF_00719">
    <property type="entry name" value="CobS"/>
    <property type="match status" value="1"/>
</dbReference>
<dbReference type="UniPathway" id="UPA00148">
    <property type="reaction ID" value="UER00238"/>
</dbReference>
<dbReference type="GO" id="GO:0008818">
    <property type="term" value="F:cobalamin 5'-phosphate synthase activity"/>
    <property type="evidence" value="ECO:0007669"/>
    <property type="project" value="UniProtKB-UniRule"/>
</dbReference>
<evidence type="ECO:0000256" key="14">
    <source>
        <dbReference type="ARBA" id="ARBA00025228"/>
    </source>
</evidence>
<dbReference type="GO" id="GO:0051073">
    <property type="term" value="F:adenosylcobinamide-GDP ribazoletransferase activity"/>
    <property type="evidence" value="ECO:0007669"/>
    <property type="project" value="UniProtKB-UniRule"/>
</dbReference>
<evidence type="ECO:0000256" key="5">
    <source>
        <dbReference type="ARBA" id="ARBA00013200"/>
    </source>
</evidence>